<organism evidence="2">
    <name type="scientific">Siphoviridae sp. ctnLs3</name>
    <dbReference type="NCBI Taxonomy" id="2827937"/>
    <lineage>
        <taxon>Viruses</taxon>
        <taxon>Duplodnaviria</taxon>
        <taxon>Heunggongvirae</taxon>
        <taxon>Uroviricota</taxon>
        <taxon>Caudoviricetes</taxon>
    </lineage>
</organism>
<dbReference type="EMBL" id="BK032804">
    <property type="protein sequence ID" value="DAF61164.1"/>
    <property type="molecule type" value="Genomic_DNA"/>
</dbReference>
<dbReference type="Gene3D" id="3.30.700.10">
    <property type="entry name" value="Glycoprotein, Type 4 Pilin"/>
    <property type="match status" value="1"/>
</dbReference>
<dbReference type="PROSITE" id="PS00409">
    <property type="entry name" value="PROKAR_NTER_METHYL"/>
    <property type="match status" value="1"/>
</dbReference>
<feature type="transmembrane region" description="Helical" evidence="1">
    <location>
        <begin position="13"/>
        <end position="35"/>
    </location>
</feature>
<dbReference type="InterPro" id="IPR012902">
    <property type="entry name" value="N_methyl_site"/>
</dbReference>
<keyword evidence="1" id="KW-1133">Transmembrane helix</keyword>
<proteinExistence type="predicted"/>
<reference evidence="2" key="1">
    <citation type="journal article" date="2021" name="Proc. Natl. Acad. Sci. U.S.A.">
        <title>A Catalog of Tens of Thousands of Viruses from Human Metagenomes Reveals Hidden Associations with Chronic Diseases.</title>
        <authorList>
            <person name="Tisza M.J."/>
            <person name="Buck C.B."/>
        </authorList>
    </citation>
    <scope>NUCLEOTIDE SEQUENCE</scope>
    <source>
        <strain evidence="2">CtnLs3</strain>
    </source>
</reference>
<name>A0A8S5TCX9_9CAUD</name>
<dbReference type="NCBIfam" id="TIGR02532">
    <property type="entry name" value="IV_pilin_GFxxxE"/>
    <property type="match status" value="1"/>
</dbReference>
<sequence length="210" mass="22735">MYSRSRGFTLVELMVIVVLLGVMVAFAIPSFVNLIKGNSMASARNDLQKSLDYARAMAMTNKTGAQVCVADGTITISQADKAERFISRTSRDDKRVEYGYKYSWAVVSNISAREYKNIGSNGLDSGCVVFANNGTIPALAKRKAPPLDQDGKCNTSGGGSSFVYENGFFGKSDGATDPEWQIIFNSAGHYTVKPKGGDLTGEESWDTFDC</sequence>
<keyword evidence="1" id="KW-0812">Transmembrane</keyword>
<evidence type="ECO:0000313" key="2">
    <source>
        <dbReference type="EMBL" id="DAF61164.1"/>
    </source>
</evidence>
<dbReference type="SUPFAM" id="SSF54523">
    <property type="entry name" value="Pili subunits"/>
    <property type="match status" value="1"/>
</dbReference>
<accession>A0A8S5TCX9</accession>
<dbReference type="InterPro" id="IPR045584">
    <property type="entry name" value="Pilin-like"/>
</dbReference>
<protein>
    <submittedName>
        <fullName evidence="2">Tfp pilus assembly protein FimT</fullName>
    </submittedName>
</protein>
<evidence type="ECO:0000256" key="1">
    <source>
        <dbReference type="SAM" id="Phobius"/>
    </source>
</evidence>
<dbReference type="Pfam" id="PF07963">
    <property type="entry name" value="N_methyl"/>
    <property type="match status" value="1"/>
</dbReference>
<keyword evidence="1" id="KW-0472">Membrane</keyword>